<dbReference type="InterPro" id="IPR000891">
    <property type="entry name" value="PYR_CT"/>
</dbReference>
<dbReference type="EMBL" id="LAZR01001175">
    <property type="protein sequence ID" value="KKN49270.1"/>
    <property type="molecule type" value="Genomic_DNA"/>
</dbReference>
<proteinExistence type="predicted"/>
<dbReference type="SUPFAM" id="SSF51569">
    <property type="entry name" value="Aldolase"/>
    <property type="match status" value="1"/>
</dbReference>
<protein>
    <recommendedName>
        <fullName evidence="2">Pyruvate carboxyltransferase domain-containing protein</fullName>
    </recommendedName>
</protein>
<evidence type="ECO:0000313" key="3">
    <source>
        <dbReference type="EMBL" id="KKN49270.1"/>
    </source>
</evidence>
<accession>A0A0F9QYD7</accession>
<sequence length="297" mass="33247">DYHIFLKLKKTRKQALDQYLNVVRSSLDEGICPRCHFEDLTRADFYGFVVPFAIELMKLRDDSGIDIKIRLCDTMGYGVPFPNASLPRSVPKLVHGMIHDAGVPGDLLEWHGHNDFHKVLINPATAWLYGCSTCNGTLLGIGERTGNTPVEAMVVEAAQLRGHDERINYVVIKEIGDYYRQQIGYKIPTNYPLVGRDFNTTRAGIHADGLLKSEEIYSPFDTGNILHSPPGVAITDKSGAAGIQHWIKTARGMTVPKDDARLQAIRQRVDQEYTDGRTTAISDQEMDTWVDLAFNSQ</sequence>
<feature type="domain" description="Pyruvate carboxyltransferase" evidence="2">
    <location>
        <begin position="1"/>
        <end position="173"/>
    </location>
</feature>
<dbReference type="InterPro" id="IPR013785">
    <property type="entry name" value="Aldolase_TIM"/>
</dbReference>
<dbReference type="Pfam" id="PF00682">
    <property type="entry name" value="HMGL-like"/>
    <property type="match status" value="1"/>
</dbReference>
<evidence type="ECO:0000259" key="2">
    <source>
        <dbReference type="PROSITE" id="PS50991"/>
    </source>
</evidence>
<organism evidence="3">
    <name type="scientific">marine sediment metagenome</name>
    <dbReference type="NCBI Taxonomy" id="412755"/>
    <lineage>
        <taxon>unclassified sequences</taxon>
        <taxon>metagenomes</taxon>
        <taxon>ecological metagenomes</taxon>
    </lineage>
</organism>
<keyword evidence="1" id="KW-0808">Transferase</keyword>
<feature type="non-terminal residue" evidence="3">
    <location>
        <position position="1"/>
    </location>
</feature>
<reference evidence="3" key="1">
    <citation type="journal article" date="2015" name="Nature">
        <title>Complex archaea that bridge the gap between prokaryotes and eukaryotes.</title>
        <authorList>
            <person name="Spang A."/>
            <person name="Saw J.H."/>
            <person name="Jorgensen S.L."/>
            <person name="Zaremba-Niedzwiedzka K."/>
            <person name="Martijn J."/>
            <person name="Lind A.E."/>
            <person name="van Eijk R."/>
            <person name="Schleper C."/>
            <person name="Guy L."/>
            <person name="Ettema T.J."/>
        </authorList>
    </citation>
    <scope>NUCLEOTIDE SEQUENCE</scope>
</reference>
<gene>
    <name evidence="3" type="ORF">LCGC14_0644670</name>
</gene>
<dbReference type="PANTHER" id="PTHR42880:SF1">
    <property type="entry name" value="ISOPROPYLMALATE_HOMOCITRATE_CITRAMALATE SYNTHASE FAMILY PROTEIN"/>
    <property type="match status" value="1"/>
</dbReference>
<name>A0A0F9QYD7_9ZZZZ</name>
<comment type="caution">
    <text evidence="3">The sequence shown here is derived from an EMBL/GenBank/DDBJ whole genome shotgun (WGS) entry which is preliminary data.</text>
</comment>
<dbReference type="AlphaFoldDB" id="A0A0F9QYD7"/>
<dbReference type="PROSITE" id="PS50991">
    <property type="entry name" value="PYR_CT"/>
    <property type="match status" value="1"/>
</dbReference>
<evidence type="ECO:0000256" key="1">
    <source>
        <dbReference type="ARBA" id="ARBA00022679"/>
    </source>
</evidence>
<dbReference type="GO" id="GO:0016740">
    <property type="term" value="F:transferase activity"/>
    <property type="evidence" value="ECO:0007669"/>
    <property type="project" value="UniProtKB-KW"/>
</dbReference>
<dbReference type="Gene3D" id="3.20.20.70">
    <property type="entry name" value="Aldolase class I"/>
    <property type="match status" value="1"/>
</dbReference>
<dbReference type="PANTHER" id="PTHR42880">
    <property type="entry name" value="HOMOCITRATE SYNTHASE"/>
    <property type="match status" value="1"/>
</dbReference>